<evidence type="ECO:0000313" key="13">
    <source>
        <dbReference type="Proteomes" id="UP000192472"/>
    </source>
</evidence>
<dbReference type="SUPFAM" id="SSF102114">
    <property type="entry name" value="Radical SAM enzymes"/>
    <property type="match status" value="1"/>
</dbReference>
<evidence type="ECO:0000313" key="12">
    <source>
        <dbReference type="EMBL" id="SMD35413.1"/>
    </source>
</evidence>
<dbReference type="PANTHER" id="PTHR13932:SF5">
    <property type="entry name" value="RADICAL S-ADENOSYL METHIONINE DOMAIN-CONTAINING PROTEIN 1, MITOCHONDRIAL"/>
    <property type="match status" value="1"/>
</dbReference>
<dbReference type="PANTHER" id="PTHR13932">
    <property type="entry name" value="COPROPORPHYRINIGEN III OXIDASE"/>
    <property type="match status" value="1"/>
</dbReference>
<sequence>MAGIYIHIPYCKQACHYCDFHFSTNLNTKTDLIDAILKEIELQKNYLGGETVETIYFGGGTPSLLSKQELSSILKTIGANFTVVAKPEITLEANPDDLTPAKLKELRAAGINRLSIGIQSFNDQVLKYFNRAHNAQMAASAVQEAQAIGFQNISIDIIFGVPNQSVNDLQKDLVRALEFKTQHISIYGLTIEDDTVFGKWEKQKKLTPLDEDIAAKHLETIMKTFAQAGYEQYEISNFCLPGFESKHNSSYWHGKKYLGLGPAAHSYNGQERQFNQAHNIKYIKQLTLNNLPCSVEILTNEDQINEFILTQLRLKQGLDCASLNEKFSHDIMYLKKTEIAQFTDLKMLDASGDFLKLTPKGKLLADFITEKLII</sequence>
<evidence type="ECO:0000256" key="2">
    <source>
        <dbReference type="ARBA" id="ARBA00006100"/>
    </source>
</evidence>
<comment type="similarity">
    <text evidence="2">Belongs to the anaerobic coproporphyrinogen-III oxidase family. HemW subfamily.</text>
</comment>
<evidence type="ECO:0000259" key="11">
    <source>
        <dbReference type="PROSITE" id="PS51918"/>
    </source>
</evidence>
<keyword evidence="6 10" id="KW-0479">Metal-binding</keyword>
<evidence type="ECO:0000256" key="8">
    <source>
        <dbReference type="ARBA" id="ARBA00023014"/>
    </source>
</evidence>
<keyword evidence="10" id="KW-0963">Cytoplasm</keyword>
<evidence type="ECO:0000256" key="9">
    <source>
        <dbReference type="ARBA" id="ARBA00023186"/>
    </source>
</evidence>
<keyword evidence="4 10" id="KW-0349">Heme</keyword>
<dbReference type="Gene3D" id="3.20.20.70">
    <property type="entry name" value="Aldolase class I"/>
    <property type="match status" value="1"/>
</dbReference>
<dbReference type="RefSeq" id="WP_084373149.1">
    <property type="nucleotide sequence ID" value="NZ_FWYF01000002.1"/>
</dbReference>
<dbReference type="GO" id="GO:0006779">
    <property type="term" value="P:porphyrin-containing compound biosynthetic process"/>
    <property type="evidence" value="ECO:0007669"/>
    <property type="project" value="InterPro"/>
</dbReference>
<dbReference type="EMBL" id="FWYF01000002">
    <property type="protein sequence ID" value="SMD35413.1"/>
    <property type="molecule type" value="Genomic_DNA"/>
</dbReference>
<accession>A0A1W2GFI3</accession>
<evidence type="ECO:0000256" key="4">
    <source>
        <dbReference type="ARBA" id="ARBA00022617"/>
    </source>
</evidence>
<keyword evidence="7 10" id="KW-0408">Iron</keyword>
<evidence type="ECO:0000256" key="5">
    <source>
        <dbReference type="ARBA" id="ARBA00022691"/>
    </source>
</evidence>
<dbReference type="InterPro" id="IPR058240">
    <property type="entry name" value="rSAM_sf"/>
</dbReference>
<keyword evidence="13" id="KW-1185">Reference proteome</keyword>
<dbReference type="SFLD" id="SFLDG01082">
    <property type="entry name" value="B12-binding_domain_containing"/>
    <property type="match status" value="1"/>
</dbReference>
<reference evidence="12 13" key="1">
    <citation type="submission" date="2017-04" db="EMBL/GenBank/DDBJ databases">
        <authorList>
            <person name="Afonso C.L."/>
            <person name="Miller P.J."/>
            <person name="Scott M.A."/>
            <person name="Spackman E."/>
            <person name="Goraichik I."/>
            <person name="Dimitrov K.M."/>
            <person name="Suarez D.L."/>
            <person name="Swayne D.E."/>
        </authorList>
    </citation>
    <scope>NUCLEOTIDE SEQUENCE [LARGE SCALE GENOMIC DNA]</scope>
    <source>
        <strain evidence="12 13">DSM 26133</strain>
    </source>
</reference>
<dbReference type="SFLD" id="SFLDF00288">
    <property type="entry name" value="HemN-like__clustered_with_nucl"/>
    <property type="match status" value="1"/>
</dbReference>
<organism evidence="12 13">
    <name type="scientific">Reichenbachiella faecimaris</name>
    <dbReference type="NCBI Taxonomy" id="692418"/>
    <lineage>
        <taxon>Bacteria</taxon>
        <taxon>Pseudomonadati</taxon>
        <taxon>Bacteroidota</taxon>
        <taxon>Cytophagia</taxon>
        <taxon>Cytophagales</taxon>
        <taxon>Reichenbachiellaceae</taxon>
        <taxon>Reichenbachiella</taxon>
    </lineage>
</organism>
<dbReference type="NCBIfam" id="TIGR00539">
    <property type="entry name" value="hemN_rel"/>
    <property type="match status" value="1"/>
</dbReference>
<dbReference type="SFLD" id="SFLDS00029">
    <property type="entry name" value="Radical_SAM"/>
    <property type="match status" value="1"/>
</dbReference>
<keyword evidence="10" id="KW-0004">4Fe-4S</keyword>
<gene>
    <name evidence="12" type="ORF">SAMN04488029_2509</name>
</gene>
<dbReference type="InterPro" id="IPR013785">
    <property type="entry name" value="Aldolase_TIM"/>
</dbReference>
<dbReference type="GO" id="GO:0004109">
    <property type="term" value="F:coproporphyrinogen oxidase activity"/>
    <property type="evidence" value="ECO:0007669"/>
    <property type="project" value="InterPro"/>
</dbReference>
<dbReference type="GO" id="GO:0005737">
    <property type="term" value="C:cytoplasm"/>
    <property type="evidence" value="ECO:0007669"/>
    <property type="project" value="UniProtKB-SubCell"/>
</dbReference>
<comment type="cofactor">
    <cofactor evidence="1">
        <name>[4Fe-4S] cluster</name>
        <dbReference type="ChEBI" id="CHEBI:49883"/>
    </cofactor>
</comment>
<keyword evidence="9 10" id="KW-0143">Chaperone</keyword>
<dbReference type="Pfam" id="PF06969">
    <property type="entry name" value="HemN_C"/>
    <property type="match status" value="1"/>
</dbReference>
<dbReference type="AlphaFoldDB" id="A0A1W2GFI3"/>
<evidence type="ECO:0000256" key="1">
    <source>
        <dbReference type="ARBA" id="ARBA00001966"/>
    </source>
</evidence>
<dbReference type="InterPro" id="IPR010723">
    <property type="entry name" value="HemN_C"/>
</dbReference>
<feature type="domain" description="Radical SAM core" evidence="11">
    <location>
        <begin position="1"/>
        <end position="231"/>
    </location>
</feature>
<dbReference type="InterPro" id="IPR006638">
    <property type="entry name" value="Elp3/MiaA/NifB-like_rSAM"/>
</dbReference>
<dbReference type="GO" id="GO:0046872">
    <property type="term" value="F:metal ion binding"/>
    <property type="evidence" value="ECO:0007669"/>
    <property type="project" value="UniProtKB-UniRule"/>
</dbReference>
<evidence type="ECO:0000256" key="6">
    <source>
        <dbReference type="ARBA" id="ARBA00022723"/>
    </source>
</evidence>
<protein>
    <recommendedName>
        <fullName evidence="3 10">Heme chaperone HemW</fullName>
    </recommendedName>
</protein>
<comment type="subcellular location">
    <subcellularLocation>
        <location evidence="10">Cytoplasm</location>
    </subcellularLocation>
</comment>
<dbReference type="Proteomes" id="UP000192472">
    <property type="component" value="Unassembled WGS sequence"/>
</dbReference>
<dbReference type="CDD" id="cd01335">
    <property type="entry name" value="Radical_SAM"/>
    <property type="match status" value="1"/>
</dbReference>
<name>A0A1W2GFI3_REIFA</name>
<dbReference type="PROSITE" id="PS51918">
    <property type="entry name" value="RADICAL_SAM"/>
    <property type="match status" value="1"/>
</dbReference>
<proteinExistence type="inferred from homology"/>
<keyword evidence="8 10" id="KW-0411">Iron-sulfur</keyword>
<evidence type="ECO:0000256" key="7">
    <source>
        <dbReference type="ARBA" id="ARBA00023004"/>
    </source>
</evidence>
<dbReference type="SFLD" id="SFLDF00562">
    <property type="entry name" value="HemN-like__clustered_with_heat"/>
    <property type="match status" value="1"/>
</dbReference>
<evidence type="ECO:0000256" key="10">
    <source>
        <dbReference type="RuleBase" id="RU364116"/>
    </source>
</evidence>
<dbReference type="STRING" id="692418.SAMN04488029_2509"/>
<evidence type="ECO:0000256" key="3">
    <source>
        <dbReference type="ARBA" id="ARBA00017228"/>
    </source>
</evidence>
<dbReference type="GO" id="GO:0051539">
    <property type="term" value="F:4 iron, 4 sulfur cluster binding"/>
    <property type="evidence" value="ECO:0007669"/>
    <property type="project" value="UniProtKB-UniRule"/>
</dbReference>
<dbReference type="InterPro" id="IPR004559">
    <property type="entry name" value="HemW-like"/>
</dbReference>
<keyword evidence="5 10" id="KW-0949">S-adenosyl-L-methionine</keyword>
<dbReference type="OrthoDB" id="9808022at2"/>
<comment type="function">
    <text evidence="10">Probably acts as a heme chaperone, transferring heme to an unknown acceptor. Binds one molecule of heme per monomer, possibly covalently. Binds 1 [4Fe-4S] cluster. The cluster is coordinated with 3 cysteines and an exchangeable S-adenosyl-L-methionine.</text>
</comment>
<dbReference type="SMART" id="SM00729">
    <property type="entry name" value="Elp3"/>
    <property type="match status" value="1"/>
</dbReference>
<dbReference type="InterPro" id="IPR007197">
    <property type="entry name" value="rSAM"/>
</dbReference>
<dbReference type="SFLD" id="SFLDG01065">
    <property type="entry name" value="anaerobic_coproporphyrinogen-I"/>
    <property type="match status" value="1"/>
</dbReference>
<dbReference type="Pfam" id="PF04055">
    <property type="entry name" value="Radical_SAM"/>
    <property type="match status" value="1"/>
</dbReference>
<dbReference type="InterPro" id="IPR034505">
    <property type="entry name" value="Coproporphyrinogen-III_oxidase"/>
</dbReference>